<keyword evidence="1" id="KW-1133">Transmembrane helix</keyword>
<protein>
    <submittedName>
        <fullName evidence="2">Putative ovule protein</fullName>
    </submittedName>
</protein>
<evidence type="ECO:0000256" key="1">
    <source>
        <dbReference type="SAM" id="Phobius"/>
    </source>
</evidence>
<keyword evidence="1" id="KW-0812">Transmembrane</keyword>
<keyword evidence="1" id="KW-0472">Membrane</keyword>
<sequence>MRLGNSLYIKSSFKLTRLFISYVRVHYRNTTTVYFTNLDEKTLIFIILIIILRRMPHTQRFRTNLRLSDAFGIDD</sequence>
<name>A0A0V0H9A2_SOLCH</name>
<dbReference type="EMBL" id="GEDG01023428">
    <property type="protein sequence ID" value="JAP16749.1"/>
    <property type="molecule type" value="Transcribed_RNA"/>
</dbReference>
<accession>A0A0V0H9A2</accession>
<feature type="transmembrane region" description="Helical" evidence="1">
    <location>
        <begin position="33"/>
        <end position="52"/>
    </location>
</feature>
<organism evidence="2">
    <name type="scientific">Solanum chacoense</name>
    <name type="common">Chaco potato</name>
    <dbReference type="NCBI Taxonomy" id="4108"/>
    <lineage>
        <taxon>Eukaryota</taxon>
        <taxon>Viridiplantae</taxon>
        <taxon>Streptophyta</taxon>
        <taxon>Embryophyta</taxon>
        <taxon>Tracheophyta</taxon>
        <taxon>Spermatophyta</taxon>
        <taxon>Magnoliopsida</taxon>
        <taxon>eudicotyledons</taxon>
        <taxon>Gunneridae</taxon>
        <taxon>Pentapetalae</taxon>
        <taxon>asterids</taxon>
        <taxon>lamiids</taxon>
        <taxon>Solanales</taxon>
        <taxon>Solanaceae</taxon>
        <taxon>Solanoideae</taxon>
        <taxon>Solaneae</taxon>
        <taxon>Solanum</taxon>
    </lineage>
</organism>
<dbReference type="AlphaFoldDB" id="A0A0V0H9A2"/>
<reference evidence="2" key="1">
    <citation type="submission" date="2015-12" db="EMBL/GenBank/DDBJ databases">
        <title>Gene expression during late stages of embryo sac development: a critical building block for successful pollen-pistil interactions.</title>
        <authorList>
            <person name="Liu Y."/>
            <person name="Joly V."/>
            <person name="Sabar M."/>
            <person name="Matton D.P."/>
        </authorList>
    </citation>
    <scope>NUCLEOTIDE SEQUENCE</scope>
</reference>
<evidence type="ECO:0000313" key="2">
    <source>
        <dbReference type="EMBL" id="JAP16749.1"/>
    </source>
</evidence>
<proteinExistence type="predicted"/>